<dbReference type="RefSeq" id="XP_009053291.1">
    <property type="nucleotide sequence ID" value="XM_009055043.1"/>
</dbReference>
<evidence type="ECO:0000313" key="4">
    <source>
        <dbReference type="Proteomes" id="UP000030746"/>
    </source>
</evidence>
<keyword evidence="2" id="KW-1133">Transmembrane helix</keyword>
<dbReference type="InterPro" id="IPR008983">
    <property type="entry name" value="Tumour_necrosis_fac-like_dom"/>
</dbReference>
<evidence type="ECO:0000256" key="1">
    <source>
        <dbReference type="SAM" id="MobiDB-lite"/>
    </source>
</evidence>
<dbReference type="HOGENOM" id="CLU_909969_0_0_1"/>
<dbReference type="OMA" id="FIACNIT"/>
<feature type="transmembrane region" description="Helical" evidence="2">
    <location>
        <begin position="32"/>
        <end position="52"/>
    </location>
</feature>
<reference evidence="3 4" key="1">
    <citation type="journal article" date="2013" name="Nature">
        <title>Insights into bilaterian evolution from three spiralian genomes.</title>
        <authorList>
            <person name="Simakov O."/>
            <person name="Marletaz F."/>
            <person name="Cho S.J."/>
            <person name="Edsinger-Gonzales E."/>
            <person name="Havlak P."/>
            <person name="Hellsten U."/>
            <person name="Kuo D.H."/>
            <person name="Larsson T."/>
            <person name="Lv J."/>
            <person name="Arendt D."/>
            <person name="Savage R."/>
            <person name="Osoegawa K."/>
            <person name="de Jong P."/>
            <person name="Grimwood J."/>
            <person name="Chapman J.A."/>
            <person name="Shapiro H."/>
            <person name="Aerts A."/>
            <person name="Otillar R.P."/>
            <person name="Terry A.Y."/>
            <person name="Boore J.L."/>
            <person name="Grigoriev I.V."/>
            <person name="Lindberg D.R."/>
            <person name="Seaver E.C."/>
            <person name="Weisblat D.A."/>
            <person name="Putnam N.H."/>
            <person name="Rokhsar D.S."/>
        </authorList>
    </citation>
    <scope>NUCLEOTIDE SEQUENCE [LARGE SCALE GENOMIC DNA]</scope>
</reference>
<dbReference type="AlphaFoldDB" id="V4AGZ0"/>
<dbReference type="CTD" id="20248742"/>
<dbReference type="KEGG" id="lgi:LOTGIDRAFT_231865"/>
<keyword evidence="2" id="KW-0472">Membrane</keyword>
<sequence>MCFSEKPSGCSDIEQAGVTVADGQGSRVKLRLLWIGIFSMCVTCNIAMFVWIRSIENKVNAQISQKLSKMHNVPNFLAKYDDENDDNEDYPASVNLVVRALAEGNVQGKDKGKENGKKKGKKRNRKRHKKGKRGCQCSDLLKKLKSKRDVSGQPSHILTYMRGMKYTNNIAYPFNNEGIFLWQKPDRELGNYFQYNDESTGIVKAILIGISGTYELNTQVTLGGHSASVDMVECGVELIKSRGGIITKLARSVLTQTQKASYGQSGNIDVLDNVKVGGIFYLAAGDEVPLHHRDQQLRLVVNTESG</sequence>
<feature type="compositionally biased region" description="Basic residues" evidence="1">
    <location>
        <begin position="118"/>
        <end position="133"/>
    </location>
</feature>
<organism evidence="3 4">
    <name type="scientific">Lottia gigantea</name>
    <name type="common">Giant owl limpet</name>
    <dbReference type="NCBI Taxonomy" id="225164"/>
    <lineage>
        <taxon>Eukaryota</taxon>
        <taxon>Metazoa</taxon>
        <taxon>Spiralia</taxon>
        <taxon>Lophotrochozoa</taxon>
        <taxon>Mollusca</taxon>
        <taxon>Gastropoda</taxon>
        <taxon>Patellogastropoda</taxon>
        <taxon>Lottioidea</taxon>
        <taxon>Lottiidae</taxon>
        <taxon>Lottia</taxon>
    </lineage>
</organism>
<name>V4AGZ0_LOTGI</name>
<dbReference type="EMBL" id="KB201549">
    <property type="protein sequence ID" value="ESO96177.1"/>
    <property type="molecule type" value="Genomic_DNA"/>
</dbReference>
<protein>
    <submittedName>
        <fullName evidence="3">Uncharacterized protein</fullName>
    </submittedName>
</protein>
<accession>V4AGZ0</accession>
<proteinExistence type="predicted"/>
<evidence type="ECO:0000313" key="3">
    <source>
        <dbReference type="EMBL" id="ESO96177.1"/>
    </source>
</evidence>
<feature type="compositionally biased region" description="Basic and acidic residues" evidence="1">
    <location>
        <begin position="108"/>
        <end position="117"/>
    </location>
</feature>
<keyword evidence="4" id="KW-1185">Reference proteome</keyword>
<dbReference type="Proteomes" id="UP000030746">
    <property type="component" value="Unassembled WGS sequence"/>
</dbReference>
<dbReference type="GeneID" id="20248742"/>
<keyword evidence="2" id="KW-0812">Transmembrane</keyword>
<feature type="region of interest" description="Disordered" evidence="1">
    <location>
        <begin position="107"/>
        <end position="134"/>
    </location>
</feature>
<evidence type="ECO:0000256" key="2">
    <source>
        <dbReference type="SAM" id="Phobius"/>
    </source>
</evidence>
<gene>
    <name evidence="3" type="ORF">LOTGIDRAFT_231865</name>
</gene>
<dbReference type="SUPFAM" id="SSF49842">
    <property type="entry name" value="TNF-like"/>
    <property type="match status" value="1"/>
</dbReference>